<evidence type="ECO:0000313" key="3">
    <source>
        <dbReference type="Proteomes" id="UP001500212"/>
    </source>
</evidence>
<protein>
    <recommendedName>
        <fullName evidence="4">Spore-associated protein A</fullName>
    </recommendedName>
</protein>
<dbReference type="Proteomes" id="UP001500212">
    <property type="component" value="Unassembled WGS sequence"/>
</dbReference>
<name>A0ABP8TP93_9ACTN</name>
<evidence type="ECO:0000313" key="2">
    <source>
        <dbReference type="EMBL" id="GAA4610525.1"/>
    </source>
</evidence>
<evidence type="ECO:0008006" key="4">
    <source>
        <dbReference type="Google" id="ProtNLM"/>
    </source>
</evidence>
<keyword evidence="3" id="KW-1185">Reference proteome</keyword>
<feature type="chain" id="PRO_5046025724" description="Spore-associated protein A" evidence="1">
    <location>
        <begin position="28"/>
        <end position="142"/>
    </location>
</feature>
<sequence length="142" mass="14895">MRRKTAVLATVVLASSGVVAVAAPAYASSPCGSGYSLIDVYNINTKSGVKRGSLELYYSSSSGKNCALAYGVGSTYGTTTWKVVKIAKHTDSLWTVNQGNFAYYAGPVYVSAAGQCIDLEAQIDNTTQTDNGYALETNVHCG</sequence>
<accession>A0ABP8TP93</accession>
<keyword evidence="1" id="KW-0732">Signal</keyword>
<reference evidence="3" key="1">
    <citation type="journal article" date="2019" name="Int. J. Syst. Evol. Microbiol.">
        <title>The Global Catalogue of Microorganisms (GCM) 10K type strain sequencing project: providing services to taxonomists for standard genome sequencing and annotation.</title>
        <authorList>
            <consortium name="The Broad Institute Genomics Platform"/>
            <consortium name="The Broad Institute Genome Sequencing Center for Infectious Disease"/>
            <person name="Wu L."/>
            <person name="Ma J."/>
        </authorList>
    </citation>
    <scope>NUCLEOTIDE SEQUENCE [LARGE SCALE GENOMIC DNA]</scope>
    <source>
        <strain evidence="3">JCM 17938</strain>
    </source>
</reference>
<evidence type="ECO:0000256" key="1">
    <source>
        <dbReference type="SAM" id="SignalP"/>
    </source>
</evidence>
<proteinExistence type="predicted"/>
<comment type="caution">
    <text evidence="2">The sequence shown here is derived from an EMBL/GenBank/DDBJ whole genome shotgun (WGS) entry which is preliminary data.</text>
</comment>
<organism evidence="2 3">
    <name type="scientific">Actinoallomurus liliacearum</name>
    <dbReference type="NCBI Taxonomy" id="1080073"/>
    <lineage>
        <taxon>Bacteria</taxon>
        <taxon>Bacillati</taxon>
        <taxon>Actinomycetota</taxon>
        <taxon>Actinomycetes</taxon>
        <taxon>Streptosporangiales</taxon>
        <taxon>Thermomonosporaceae</taxon>
        <taxon>Actinoallomurus</taxon>
    </lineage>
</organism>
<gene>
    <name evidence="2" type="ORF">GCM10023195_43460</name>
</gene>
<feature type="signal peptide" evidence="1">
    <location>
        <begin position="1"/>
        <end position="27"/>
    </location>
</feature>
<dbReference type="EMBL" id="BAABHJ010000012">
    <property type="protein sequence ID" value="GAA4610525.1"/>
    <property type="molecule type" value="Genomic_DNA"/>
</dbReference>